<keyword evidence="3" id="KW-1185">Reference proteome</keyword>
<dbReference type="RefSeq" id="WP_238221418.1">
    <property type="nucleotide sequence ID" value="NZ_BPQD01000001.1"/>
</dbReference>
<evidence type="ECO:0000313" key="2">
    <source>
        <dbReference type="EMBL" id="MDN3590090.1"/>
    </source>
</evidence>
<dbReference type="InterPro" id="IPR003607">
    <property type="entry name" value="HD/PDEase_dom"/>
</dbReference>
<dbReference type="Pfam" id="PF13487">
    <property type="entry name" value="HD_5"/>
    <property type="match status" value="1"/>
</dbReference>
<dbReference type="PROSITE" id="PS51832">
    <property type="entry name" value="HD_GYP"/>
    <property type="match status" value="1"/>
</dbReference>
<dbReference type="PANTHER" id="PTHR43155">
    <property type="entry name" value="CYCLIC DI-GMP PHOSPHODIESTERASE PA4108-RELATED"/>
    <property type="match status" value="1"/>
</dbReference>
<name>A0ABT8BEW9_9HYPH</name>
<dbReference type="Gene3D" id="1.10.3210.10">
    <property type="entry name" value="Hypothetical protein af1432"/>
    <property type="match status" value="1"/>
</dbReference>
<gene>
    <name evidence="2" type="ORF">QWZ12_05615</name>
</gene>
<dbReference type="SMART" id="SM00471">
    <property type="entry name" value="HDc"/>
    <property type="match status" value="1"/>
</dbReference>
<organism evidence="2 3">
    <name type="scientific">Methylobacterium adhaesivum</name>
    <dbReference type="NCBI Taxonomy" id="333297"/>
    <lineage>
        <taxon>Bacteria</taxon>
        <taxon>Pseudomonadati</taxon>
        <taxon>Pseudomonadota</taxon>
        <taxon>Alphaproteobacteria</taxon>
        <taxon>Hyphomicrobiales</taxon>
        <taxon>Methylobacteriaceae</taxon>
        <taxon>Methylobacterium</taxon>
    </lineage>
</organism>
<dbReference type="PANTHER" id="PTHR43155:SF2">
    <property type="entry name" value="CYCLIC DI-GMP PHOSPHODIESTERASE PA4108"/>
    <property type="match status" value="1"/>
</dbReference>
<evidence type="ECO:0000313" key="3">
    <source>
        <dbReference type="Proteomes" id="UP001224644"/>
    </source>
</evidence>
<dbReference type="EMBL" id="JAUFPX010000002">
    <property type="protein sequence ID" value="MDN3590090.1"/>
    <property type="molecule type" value="Genomic_DNA"/>
</dbReference>
<dbReference type="Proteomes" id="UP001224644">
    <property type="component" value="Unassembled WGS sequence"/>
</dbReference>
<feature type="domain" description="HD-GYP" evidence="1">
    <location>
        <begin position="165"/>
        <end position="358"/>
    </location>
</feature>
<dbReference type="InterPro" id="IPR037522">
    <property type="entry name" value="HD_GYP_dom"/>
</dbReference>
<reference evidence="3" key="1">
    <citation type="journal article" date="2019" name="Int. J. Syst. Evol. Microbiol.">
        <title>The Global Catalogue of Microorganisms (GCM) 10K type strain sequencing project: providing services to taxonomists for standard genome sequencing and annotation.</title>
        <authorList>
            <consortium name="The Broad Institute Genomics Platform"/>
            <consortium name="The Broad Institute Genome Sequencing Center for Infectious Disease"/>
            <person name="Wu L."/>
            <person name="Ma J."/>
        </authorList>
    </citation>
    <scope>NUCLEOTIDE SEQUENCE [LARGE SCALE GENOMIC DNA]</scope>
    <source>
        <strain evidence="3">CECT 7069</strain>
    </source>
</reference>
<proteinExistence type="predicted"/>
<protein>
    <submittedName>
        <fullName evidence="2">HD domain-containing protein</fullName>
    </submittedName>
</protein>
<sequence length="358" mass="38440">MTQEPSVLVISDRPEQAGFLVQAINTVVTCRQIVSGAEMPAQRPFLAVVDVTRDEAAAARWLTLLEGLRVPSLQLAPRPVTTRPVPTRFLPANAPRMTVLAAVFDLMDGLQAARGRGCEGVARRGPAIVARADTASRTVAEAFDAARRGEPVSFAAVEAGSAAILEAVSECGIRTWLEIIGRYDQQLYQHSLSVAGYAAAFGAGLTLSRDDQMRLVRSALLHDIGKSRIPLTILNKPGRLTADEMTVMRTHPSVGANLIEGQGEFDSSLLAVVRHHHEMLDGSGYPDGLSGGEIPDLVRLVTICDIHSALTERRAYRDPLPHEAAHEIMQDMGGKLDVDLLRAYRGAVVAPLAQVPAA</sequence>
<dbReference type="NCBIfam" id="TIGR00277">
    <property type="entry name" value="HDIG"/>
    <property type="match status" value="1"/>
</dbReference>
<dbReference type="SUPFAM" id="SSF109604">
    <property type="entry name" value="HD-domain/PDEase-like"/>
    <property type="match status" value="1"/>
</dbReference>
<evidence type="ECO:0000259" key="1">
    <source>
        <dbReference type="PROSITE" id="PS51832"/>
    </source>
</evidence>
<accession>A0ABT8BEW9</accession>
<comment type="caution">
    <text evidence="2">The sequence shown here is derived from an EMBL/GenBank/DDBJ whole genome shotgun (WGS) entry which is preliminary data.</text>
</comment>
<dbReference type="InterPro" id="IPR006675">
    <property type="entry name" value="HDIG_dom"/>
</dbReference>
<dbReference type="CDD" id="cd00077">
    <property type="entry name" value="HDc"/>
    <property type="match status" value="1"/>
</dbReference>